<keyword evidence="8" id="KW-1185">Reference proteome</keyword>
<evidence type="ECO:0000313" key="8">
    <source>
        <dbReference type="Proteomes" id="UP001596160"/>
    </source>
</evidence>
<reference evidence="8" key="1">
    <citation type="journal article" date="2019" name="Int. J. Syst. Evol. Microbiol.">
        <title>The Global Catalogue of Microorganisms (GCM) 10K type strain sequencing project: providing services to taxonomists for standard genome sequencing and annotation.</title>
        <authorList>
            <consortium name="The Broad Institute Genomics Platform"/>
            <consortium name="The Broad Institute Genome Sequencing Center for Infectious Disease"/>
            <person name="Wu L."/>
            <person name="Ma J."/>
        </authorList>
    </citation>
    <scope>NUCLEOTIDE SEQUENCE [LARGE SCALE GENOMIC DNA]</scope>
    <source>
        <strain evidence="8">PCU 266</strain>
    </source>
</reference>
<dbReference type="Pfam" id="PF00056">
    <property type="entry name" value="Ldh_1_N"/>
    <property type="match status" value="1"/>
</dbReference>
<evidence type="ECO:0000313" key="7">
    <source>
        <dbReference type="EMBL" id="MFC5152598.1"/>
    </source>
</evidence>
<dbReference type="RefSeq" id="WP_344477991.1">
    <property type="nucleotide sequence ID" value="NZ_BAAASB010000009.1"/>
</dbReference>
<proteinExistence type="inferred from homology"/>
<dbReference type="SUPFAM" id="SSF56327">
    <property type="entry name" value="LDH C-terminal domain-like"/>
    <property type="match status" value="1"/>
</dbReference>
<organism evidence="7 8">
    <name type="scientific">Streptomyces amakusaensis</name>
    <dbReference type="NCBI Taxonomy" id="67271"/>
    <lineage>
        <taxon>Bacteria</taxon>
        <taxon>Bacillati</taxon>
        <taxon>Actinomycetota</taxon>
        <taxon>Actinomycetes</taxon>
        <taxon>Kitasatosporales</taxon>
        <taxon>Streptomycetaceae</taxon>
        <taxon>Streptomyces</taxon>
    </lineage>
</organism>
<dbReference type="Gene3D" id="3.90.110.10">
    <property type="entry name" value="Lactate dehydrogenase/glycoside hydrolase, family 4, C-terminal"/>
    <property type="match status" value="1"/>
</dbReference>
<keyword evidence="3" id="KW-0520">NAD</keyword>
<evidence type="ECO:0000256" key="2">
    <source>
        <dbReference type="ARBA" id="ARBA00023002"/>
    </source>
</evidence>
<keyword evidence="2 4" id="KW-0560">Oxidoreductase</keyword>
<gene>
    <name evidence="7" type="ORF">ACFPRH_12705</name>
</gene>
<dbReference type="NCBIfam" id="NF004863">
    <property type="entry name" value="PRK06223.1"/>
    <property type="match status" value="1"/>
</dbReference>
<dbReference type="InterPro" id="IPR036291">
    <property type="entry name" value="NAD(P)-bd_dom_sf"/>
</dbReference>
<dbReference type="EMBL" id="JBHSKP010000006">
    <property type="protein sequence ID" value="MFC5152598.1"/>
    <property type="molecule type" value="Genomic_DNA"/>
</dbReference>
<accession>A0ABW0AFZ2</accession>
<comment type="caution">
    <text evidence="7">The sequence shown here is derived from an EMBL/GenBank/DDBJ whole genome shotgun (WGS) entry which is preliminary data.</text>
</comment>
<dbReference type="InterPro" id="IPR001236">
    <property type="entry name" value="Lactate/malate_DH_N"/>
</dbReference>
<dbReference type="PANTHER" id="PTHR43128">
    <property type="entry name" value="L-2-HYDROXYCARBOXYLATE DEHYDROGENASE (NAD(P)(+))"/>
    <property type="match status" value="1"/>
</dbReference>
<evidence type="ECO:0000259" key="5">
    <source>
        <dbReference type="Pfam" id="PF00056"/>
    </source>
</evidence>
<dbReference type="PIRSF" id="PIRSF000102">
    <property type="entry name" value="Lac_mal_DH"/>
    <property type="match status" value="1"/>
</dbReference>
<dbReference type="Proteomes" id="UP001596160">
    <property type="component" value="Unassembled WGS sequence"/>
</dbReference>
<dbReference type="PANTHER" id="PTHR43128:SF16">
    <property type="entry name" value="L-LACTATE DEHYDROGENASE"/>
    <property type="match status" value="1"/>
</dbReference>
<evidence type="ECO:0000256" key="1">
    <source>
        <dbReference type="ARBA" id="ARBA00006054"/>
    </source>
</evidence>
<dbReference type="GO" id="GO:0030060">
    <property type="term" value="F:L-malate dehydrogenase (NAD+) activity"/>
    <property type="evidence" value="ECO:0007669"/>
    <property type="project" value="UniProtKB-EC"/>
</dbReference>
<dbReference type="Gene3D" id="3.40.50.720">
    <property type="entry name" value="NAD(P)-binding Rossmann-like Domain"/>
    <property type="match status" value="1"/>
</dbReference>
<evidence type="ECO:0000256" key="4">
    <source>
        <dbReference type="RuleBase" id="RU003369"/>
    </source>
</evidence>
<protein>
    <submittedName>
        <fullName evidence="7">Malate dehydrogenase</fullName>
        <ecNumber evidence="7">1.1.1.37</ecNumber>
    </submittedName>
</protein>
<evidence type="ECO:0000259" key="6">
    <source>
        <dbReference type="Pfam" id="PF02866"/>
    </source>
</evidence>
<dbReference type="PRINTS" id="PR00086">
    <property type="entry name" value="LLDHDRGNASE"/>
</dbReference>
<sequence>MTTPTTEAQERRGTVAVIGAGQCGRMTAQRVAESDVFETVLLVDVIDGLAEGIALDINQSRAIVGFETTVVGRTIRIGDHDHELIADAEIVVIAAGAVPEPHWSVKQLIRANEPIVRSSGGLIAHGAPSAVVIVMTNPVDVMTAIAHEATGFPPRRVMGQSVLLDTSRFADFVAEQLSVLRSSVNAIVVGSHAHDRSMMPLLSSATVDAVPLTSMLDGAQLNTAVSATRRGGSDVARMLNTHSSFYAPSAAAARMVRAVKDDNETALPVCAYLEGAYGIRDAWLGVPARLGRNGVQEIVELALPEEEYMALAAAAKILRAEQREILAPLLTASEQDAPERERRGQSNS</sequence>
<evidence type="ECO:0000256" key="3">
    <source>
        <dbReference type="ARBA" id="ARBA00023027"/>
    </source>
</evidence>
<name>A0ABW0AFZ2_9ACTN</name>
<dbReference type="InterPro" id="IPR022383">
    <property type="entry name" value="Lactate/malate_DH_C"/>
</dbReference>
<feature type="domain" description="Lactate/malate dehydrogenase C-terminal" evidence="6">
    <location>
        <begin position="164"/>
        <end position="325"/>
    </location>
</feature>
<dbReference type="SUPFAM" id="SSF51735">
    <property type="entry name" value="NAD(P)-binding Rossmann-fold domains"/>
    <property type="match status" value="1"/>
</dbReference>
<dbReference type="Pfam" id="PF02866">
    <property type="entry name" value="Ldh_1_C"/>
    <property type="match status" value="1"/>
</dbReference>
<dbReference type="EC" id="1.1.1.37" evidence="7"/>
<dbReference type="InterPro" id="IPR015955">
    <property type="entry name" value="Lactate_DH/Glyco_Ohase_4_C"/>
</dbReference>
<dbReference type="InterPro" id="IPR001557">
    <property type="entry name" value="L-lactate/malate_DH"/>
</dbReference>
<comment type="similarity">
    <text evidence="1">Belongs to the LDH/MDH superfamily. LDH family.</text>
</comment>
<feature type="domain" description="Lactate/malate dehydrogenase N-terminal" evidence="5">
    <location>
        <begin position="15"/>
        <end position="159"/>
    </location>
</feature>